<keyword evidence="4 14" id="KW-0288">FMN</keyword>
<evidence type="ECO:0000256" key="10">
    <source>
        <dbReference type="ARBA" id="ARBA00022840"/>
    </source>
</evidence>
<evidence type="ECO:0000256" key="3">
    <source>
        <dbReference type="ARBA" id="ARBA00022630"/>
    </source>
</evidence>
<organism evidence="16 17">
    <name type="scientific">Furfurilactobacillus curtus</name>
    <dbReference type="NCBI Taxonomy" id="1746200"/>
    <lineage>
        <taxon>Bacteria</taxon>
        <taxon>Bacillati</taxon>
        <taxon>Bacillota</taxon>
        <taxon>Bacilli</taxon>
        <taxon>Lactobacillales</taxon>
        <taxon>Lactobacillaceae</taxon>
        <taxon>Furfurilactobacillus</taxon>
    </lineage>
</organism>
<comment type="catalytic activity">
    <reaction evidence="13 14">
        <text>FMN + ATP + H(+) = FAD + diphosphate</text>
        <dbReference type="Rhea" id="RHEA:17237"/>
        <dbReference type="ChEBI" id="CHEBI:15378"/>
        <dbReference type="ChEBI" id="CHEBI:30616"/>
        <dbReference type="ChEBI" id="CHEBI:33019"/>
        <dbReference type="ChEBI" id="CHEBI:57692"/>
        <dbReference type="ChEBI" id="CHEBI:58210"/>
        <dbReference type="EC" id="2.7.7.2"/>
    </reaction>
</comment>
<keyword evidence="5 14" id="KW-0808">Transferase</keyword>
<dbReference type="PANTHER" id="PTHR22749:SF6">
    <property type="entry name" value="RIBOFLAVIN KINASE"/>
    <property type="match status" value="1"/>
</dbReference>
<keyword evidence="11" id="KW-0511">Multifunctional enzyme</keyword>
<dbReference type="Gene3D" id="2.40.30.30">
    <property type="entry name" value="Riboflavin kinase-like"/>
    <property type="match status" value="1"/>
</dbReference>
<dbReference type="Gene3D" id="3.40.50.620">
    <property type="entry name" value="HUPs"/>
    <property type="match status" value="1"/>
</dbReference>
<evidence type="ECO:0000256" key="12">
    <source>
        <dbReference type="ARBA" id="ARBA00047880"/>
    </source>
</evidence>
<evidence type="ECO:0000256" key="7">
    <source>
        <dbReference type="ARBA" id="ARBA00022741"/>
    </source>
</evidence>
<dbReference type="SUPFAM" id="SSF82114">
    <property type="entry name" value="Riboflavin kinase-like"/>
    <property type="match status" value="1"/>
</dbReference>
<dbReference type="InterPro" id="IPR002606">
    <property type="entry name" value="Riboflavin_kinase_bac"/>
</dbReference>
<dbReference type="SUPFAM" id="SSF52374">
    <property type="entry name" value="Nucleotidylyl transferase"/>
    <property type="match status" value="1"/>
</dbReference>
<accession>A0ABQ5JMD7</accession>
<proteinExistence type="inferred from homology"/>
<evidence type="ECO:0000256" key="14">
    <source>
        <dbReference type="PIRNR" id="PIRNR004491"/>
    </source>
</evidence>
<evidence type="ECO:0000256" key="1">
    <source>
        <dbReference type="ARBA" id="ARBA00004726"/>
    </source>
</evidence>
<dbReference type="CDD" id="cd02064">
    <property type="entry name" value="FAD_synthetase_N"/>
    <property type="match status" value="1"/>
</dbReference>
<comment type="caution">
    <text evidence="16">The sequence shown here is derived from an EMBL/GenBank/DDBJ whole genome shotgun (WGS) entry which is preliminary data.</text>
</comment>
<keyword evidence="8 14" id="KW-0418">Kinase</keyword>
<dbReference type="InterPro" id="IPR023465">
    <property type="entry name" value="Riboflavin_kinase_dom_sf"/>
</dbReference>
<dbReference type="Pfam" id="PF01687">
    <property type="entry name" value="Flavokinase"/>
    <property type="match status" value="1"/>
</dbReference>
<dbReference type="PANTHER" id="PTHR22749">
    <property type="entry name" value="RIBOFLAVIN KINASE/FMN ADENYLYLTRANSFERASE"/>
    <property type="match status" value="1"/>
</dbReference>
<dbReference type="InterPro" id="IPR015865">
    <property type="entry name" value="Riboflavin_kinase_bac/euk"/>
</dbReference>
<evidence type="ECO:0000256" key="13">
    <source>
        <dbReference type="ARBA" id="ARBA00049494"/>
    </source>
</evidence>
<keyword evidence="17" id="KW-1185">Reference proteome</keyword>
<dbReference type="EMBL" id="BQXO01000001">
    <property type="protein sequence ID" value="GKT05130.1"/>
    <property type="molecule type" value="Genomic_DNA"/>
</dbReference>
<dbReference type="PIRSF" id="PIRSF004491">
    <property type="entry name" value="FAD_Synth"/>
    <property type="match status" value="1"/>
</dbReference>
<evidence type="ECO:0000256" key="9">
    <source>
        <dbReference type="ARBA" id="ARBA00022827"/>
    </source>
</evidence>
<evidence type="ECO:0000313" key="16">
    <source>
        <dbReference type="EMBL" id="GKT05130.1"/>
    </source>
</evidence>
<sequence length="319" mass="35366">MEVIYLRHPYRAEQIPTGDVVLAMGFFDGVHLGHQTVIRRAREIATARHAKLAVLTYTHHPSIVYQTSTESFRYLSTFDRKLDLLKQLGVDIVYGVSFTSKLASLTPQAFVDQYMVGLHAVAVVAGFDHTYGRKAVANMAQLPGYARDRFEVVEVGQVSMDHAKDSSTRIRELIDAGQVAHANELLGYTYQTTGIVIHGEARGRTLGYPTANVEGPAVERLPGIGIYAVWLKVGADWHAGMASIGRNETFGAHRPVTDEIYLLDFNEEIYGEEVTVAWGGYLRDQVKFDGAEALVEQLDQDVINTQRFIDQVGGPKLTI</sequence>
<name>A0ABQ5JMD7_9LACO</name>
<comment type="catalytic activity">
    <reaction evidence="12 14">
        <text>riboflavin + ATP = FMN + ADP + H(+)</text>
        <dbReference type="Rhea" id="RHEA:14357"/>
        <dbReference type="ChEBI" id="CHEBI:15378"/>
        <dbReference type="ChEBI" id="CHEBI:30616"/>
        <dbReference type="ChEBI" id="CHEBI:57986"/>
        <dbReference type="ChEBI" id="CHEBI:58210"/>
        <dbReference type="ChEBI" id="CHEBI:456216"/>
        <dbReference type="EC" id="2.7.1.26"/>
    </reaction>
</comment>
<comment type="pathway">
    <text evidence="1 14">Cofactor biosynthesis; FAD biosynthesis; FAD from FMN: step 1/1.</text>
</comment>
<dbReference type="Pfam" id="PF06574">
    <property type="entry name" value="FAD_syn"/>
    <property type="match status" value="1"/>
</dbReference>
<dbReference type="NCBIfam" id="TIGR00083">
    <property type="entry name" value="ribF"/>
    <property type="match status" value="1"/>
</dbReference>
<dbReference type="EC" id="2.7.1.26" evidence="14"/>
<evidence type="ECO:0000256" key="11">
    <source>
        <dbReference type="ARBA" id="ARBA00023268"/>
    </source>
</evidence>
<keyword evidence="6 14" id="KW-0548">Nucleotidyltransferase</keyword>
<protein>
    <recommendedName>
        <fullName evidence="14">Riboflavin biosynthesis protein</fullName>
    </recommendedName>
    <domain>
        <recommendedName>
            <fullName evidence="14">Riboflavin kinase</fullName>
            <ecNumber evidence="14">2.7.1.26</ecNumber>
        </recommendedName>
        <alternativeName>
            <fullName evidence="14">Flavokinase</fullName>
        </alternativeName>
    </domain>
    <domain>
        <recommendedName>
            <fullName evidence="14">FMN adenylyltransferase</fullName>
            <ecNumber evidence="14">2.7.7.2</ecNumber>
        </recommendedName>
        <alternativeName>
            <fullName evidence="14">FAD pyrophosphorylase</fullName>
        </alternativeName>
        <alternativeName>
            <fullName evidence="14">FAD synthase</fullName>
        </alternativeName>
    </domain>
</protein>
<dbReference type="InterPro" id="IPR015864">
    <property type="entry name" value="FAD_synthase"/>
</dbReference>
<evidence type="ECO:0000256" key="6">
    <source>
        <dbReference type="ARBA" id="ARBA00022695"/>
    </source>
</evidence>
<evidence type="ECO:0000259" key="15">
    <source>
        <dbReference type="SMART" id="SM00904"/>
    </source>
</evidence>
<comment type="similarity">
    <text evidence="14">Belongs to the ribF family.</text>
</comment>
<dbReference type="EC" id="2.7.7.2" evidence="14"/>
<dbReference type="InterPro" id="IPR014729">
    <property type="entry name" value="Rossmann-like_a/b/a_fold"/>
</dbReference>
<dbReference type="RefSeq" id="WP_407882387.1">
    <property type="nucleotide sequence ID" value="NZ_BQXO01000001.1"/>
</dbReference>
<evidence type="ECO:0000256" key="4">
    <source>
        <dbReference type="ARBA" id="ARBA00022643"/>
    </source>
</evidence>
<comment type="pathway">
    <text evidence="2 14">Cofactor biosynthesis; FMN biosynthesis; FMN from riboflavin (ATP route): step 1/1.</text>
</comment>
<keyword evidence="10 14" id="KW-0067">ATP-binding</keyword>
<reference evidence="16 17" key="1">
    <citation type="submission" date="2022-03" db="EMBL/GenBank/DDBJ databases">
        <title>Draft genome sequence of Furfurilactobacillus curtus JCM 31185.</title>
        <authorList>
            <person name="Suzuki S."/>
            <person name="Endo A."/>
            <person name="Kajikawa A."/>
        </authorList>
    </citation>
    <scope>NUCLEOTIDE SEQUENCE [LARGE SCALE GENOMIC DNA]</scope>
    <source>
        <strain evidence="16 17">JCM 31185</strain>
    </source>
</reference>
<keyword evidence="9 14" id="KW-0274">FAD</keyword>
<dbReference type="SMART" id="SM00904">
    <property type="entry name" value="Flavokinase"/>
    <property type="match status" value="1"/>
</dbReference>
<dbReference type="Proteomes" id="UP001628078">
    <property type="component" value="Unassembled WGS sequence"/>
</dbReference>
<keyword evidence="7 14" id="KW-0547">Nucleotide-binding</keyword>
<evidence type="ECO:0000256" key="5">
    <source>
        <dbReference type="ARBA" id="ARBA00022679"/>
    </source>
</evidence>
<dbReference type="InterPro" id="IPR023468">
    <property type="entry name" value="Riboflavin_kinase"/>
</dbReference>
<keyword evidence="3 14" id="KW-0285">Flavoprotein</keyword>
<evidence type="ECO:0000313" key="17">
    <source>
        <dbReference type="Proteomes" id="UP001628078"/>
    </source>
</evidence>
<gene>
    <name evidence="16" type="primary">ribC2</name>
    <name evidence="16" type="ORF">JCM31185_04190</name>
</gene>
<evidence type="ECO:0000256" key="8">
    <source>
        <dbReference type="ARBA" id="ARBA00022777"/>
    </source>
</evidence>
<evidence type="ECO:0000256" key="2">
    <source>
        <dbReference type="ARBA" id="ARBA00005201"/>
    </source>
</evidence>
<feature type="domain" description="Riboflavin kinase" evidence="15">
    <location>
        <begin position="185"/>
        <end position="310"/>
    </location>
</feature>